<comment type="caution">
    <text evidence="2">The sequence shown here is derived from an EMBL/GenBank/DDBJ whole genome shotgun (WGS) entry which is preliminary data.</text>
</comment>
<dbReference type="AlphaFoldDB" id="A0AAE1G863"/>
<accession>A0AAE1G863</accession>
<name>A0AAE1G863_PETCI</name>
<evidence type="ECO:0000313" key="2">
    <source>
        <dbReference type="EMBL" id="KAK3884883.1"/>
    </source>
</evidence>
<proteinExistence type="predicted"/>
<gene>
    <name evidence="2" type="ORF">Pcinc_010857</name>
</gene>
<organism evidence="2 3">
    <name type="scientific">Petrolisthes cinctipes</name>
    <name type="common">Flat porcelain crab</name>
    <dbReference type="NCBI Taxonomy" id="88211"/>
    <lineage>
        <taxon>Eukaryota</taxon>
        <taxon>Metazoa</taxon>
        <taxon>Ecdysozoa</taxon>
        <taxon>Arthropoda</taxon>
        <taxon>Crustacea</taxon>
        <taxon>Multicrustacea</taxon>
        <taxon>Malacostraca</taxon>
        <taxon>Eumalacostraca</taxon>
        <taxon>Eucarida</taxon>
        <taxon>Decapoda</taxon>
        <taxon>Pleocyemata</taxon>
        <taxon>Anomura</taxon>
        <taxon>Galatheoidea</taxon>
        <taxon>Porcellanidae</taxon>
        <taxon>Petrolisthes</taxon>
    </lineage>
</organism>
<reference evidence="2" key="1">
    <citation type="submission" date="2023-10" db="EMBL/GenBank/DDBJ databases">
        <title>Genome assemblies of two species of porcelain crab, Petrolisthes cinctipes and Petrolisthes manimaculis (Anomura: Porcellanidae).</title>
        <authorList>
            <person name="Angst P."/>
        </authorList>
    </citation>
    <scope>NUCLEOTIDE SEQUENCE</scope>
    <source>
        <strain evidence="2">PB745_01</strain>
        <tissue evidence="2">Gill</tissue>
    </source>
</reference>
<feature type="compositionally biased region" description="Low complexity" evidence="1">
    <location>
        <begin position="38"/>
        <end position="53"/>
    </location>
</feature>
<keyword evidence="3" id="KW-1185">Reference proteome</keyword>
<sequence>MAIVKGCNSQILQDREKGKSILPLSSSSPTEDEEDDLPPVAQSASSLPSVQQSPSPPPYSPATYSAARSLSPSPIYLPTPILNPSQGSSEERCLPASPSAIQHSAPVSPVPHNLSLRQLLQLLPLLSLLSQIPLLIPLQLPIMHLQELVSSFKMNLKFYYFGQELATESSCALTTTNGRSS</sequence>
<dbReference type="Proteomes" id="UP001286313">
    <property type="component" value="Unassembled WGS sequence"/>
</dbReference>
<evidence type="ECO:0000313" key="3">
    <source>
        <dbReference type="Proteomes" id="UP001286313"/>
    </source>
</evidence>
<evidence type="ECO:0000256" key="1">
    <source>
        <dbReference type="SAM" id="MobiDB-lite"/>
    </source>
</evidence>
<dbReference type="EMBL" id="JAWQEG010000837">
    <property type="protein sequence ID" value="KAK3884883.1"/>
    <property type="molecule type" value="Genomic_DNA"/>
</dbReference>
<feature type="region of interest" description="Disordered" evidence="1">
    <location>
        <begin position="1"/>
        <end position="66"/>
    </location>
</feature>
<protein>
    <submittedName>
        <fullName evidence="2">Uncharacterized protein</fullName>
    </submittedName>
</protein>